<evidence type="ECO:0000256" key="6">
    <source>
        <dbReference type="ARBA" id="ARBA00023242"/>
    </source>
</evidence>
<dbReference type="PANTHER" id="PTHR45718:SF6">
    <property type="entry name" value="ZINC FINGER PROTEIN GLI2"/>
    <property type="match status" value="1"/>
</dbReference>
<dbReference type="InterPro" id="IPR043359">
    <property type="entry name" value="GLI-like"/>
</dbReference>
<dbReference type="AlphaFoldDB" id="A0A7J5Z5W4"/>
<feature type="region of interest" description="Disordered" evidence="7">
    <location>
        <begin position="105"/>
        <end position="152"/>
    </location>
</feature>
<keyword evidence="6" id="KW-0539">Nucleus</keyword>
<evidence type="ECO:0000256" key="5">
    <source>
        <dbReference type="ARBA" id="ARBA00022833"/>
    </source>
</evidence>
<evidence type="ECO:0000313" key="9">
    <source>
        <dbReference type="Proteomes" id="UP000518266"/>
    </source>
</evidence>
<name>A0A7J5Z5W4_DISMA</name>
<keyword evidence="4" id="KW-0863">Zinc-finger</keyword>
<dbReference type="GO" id="GO:0000978">
    <property type="term" value="F:RNA polymerase II cis-regulatory region sequence-specific DNA binding"/>
    <property type="evidence" value="ECO:0007669"/>
    <property type="project" value="TreeGrafter"/>
</dbReference>
<evidence type="ECO:0000256" key="7">
    <source>
        <dbReference type="SAM" id="MobiDB-lite"/>
    </source>
</evidence>
<comment type="caution">
    <text evidence="8">The sequence shown here is derived from an EMBL/GenBank/DDBJ whole genome shotgun (WGS) entry which is preliminary data.</text>
</comment>
<reference evidence="8 9" key="1">
    <citation type="submission" date="2020-03" db="EMBL/GenBank/DDBJ databases">
        <title>Dissostichus mawsoni Genome sequencing and assembly.</title>
        <authorList>
            <person name="Park H."/>
        </authorList>
    </citation>
    <scope>NUCLEOTIDE SEQUENCE [LARGE SCALE GENOMIC DNA]</scope>
    <source>
        <strain evidence="8">DM0001</strain>
        <tissue evidence="8">Muscle</tissue>
    </source>
</reference>
<evidence type="ECO:0000256" key="1">
    <source>
        <dbReference type="ARBA" id="ARBA00004123"/>
    </source>
</evidence>
<protein>
    <submittedName>
        <fullName evidence="8">Uncharacterized protein</fullName>
    </submittedName>
</protein>
<feature type="compositionally biased region" description="Low complexity" evidence="7">
    <location>
        <begin position="105"/>
        <end position="120"/>
    </location>
</feature>
<evidence type="ECO:0000256" key="2">
    <source>
        <dbReference type="ARBA" id="ARBA00022723"/>
    </source>
</evidence>
<comment type="subcellular location">
    <subcellularLocation>
        <location evidence="1">Nucleus</location>
    </subcellularLocation>
</comment>
<dbReference type="PANTHER" id="PTHR45718">
    <property type="entry name" value="TRANSCRIPTIONAL ACTIVATOR CUBITUS INTERRUPTUS"/>
    <property type="match status" value="1"/>
</dbReference>
<dbReference type="EMBL" id="JAAKFY010000005">
    <property type="protein sequence ID" value="KAF3857016.1"/>
    <property type="molecule type" value="Genomic_DNA"/>
</dbReference>
<gene>
    <name evidence="8" type="ORF">F7725_008875</name>
</gene>
<evidence type="ECO:0000256" key="4">
    <source>
        <dbReference type="ARBA" id="ARBA00022771"/>
    </source>
</evidence>
<evidence type="ECO:0000313" key="8">
    <source>
        <dbReference type="EMBL" id="KAF3857016.1"/>
    </source>
</evidence>
<dbReference type="GO" id="GO:0007224">
    <property type="term" value="P:smoothened signaling pathway"/>
    <property type="evidence" value="ECO:0007669"/>
    <property type="project" value="TreeGrafter"/>
</dbReference>
<dbReference type="GO" id="GO:0005634">
    <property type="term" value="C:nucleus"/>
    <property type="evidence" value="ECO:0007669"/>
    <property type="project" value="UniProtKB-SubCell"/>
</dbReference>
<keyword evidence="9" id="KW-1185">Reference proteome</keyword>
<dbReference type="Proteomes" id="UP000518266">
    <property type="component" value="Unassembled WGS sequence"/>
</dbReference>
<evidence type="ECO:0000256" key="3">
    <source>
        <dbReference type="ARBA" id="ARBA00022737"/>
    </source>
</evidence>
<proteinExistence type="predicted"/>
<dbReference type="GO" id="GO:0000981">
    <property type="term" value="F:DNA-binding transcription factor activity, RNA polymerase II-specific"/>
    <property type="evidence" value="ECO:0007669"/>
    <property type="project" value="TreeGrafter"/>
</dbReference>
<feature type="compositionally biased region" description="Basic and acidic residues" evidence="7">
    <location>
        <begin position="227"/>
        <end position="237"/>
    </location>
</feature>
<dbReference type="GO" id="GO:0008270">
    <property type="term" value="F:zinc ion binding"/>
    <property type="evidence" value="ECO:0007669"/>
    <property type="project" value="UniProtKB-KW"/>
</dbReference>
<accession>A0A7J5Z5W4</accession>
<sequence>MAAPSGGSVGDFSPLEDLGYEDTIGGLEVMGLHHRKHFGITMHLKKETLKTARDSWSLFGTGGGPVSFPGSGCGDLSKATLLERRDSTSSTLSSMYSRRSSGISQCFSSRRSSQSSQFGCNLPSSNDSYDPISADMSRRSSQNSQFGGGNGPLSLTPAQHYRLKAKYAAATGGAPPTPLPNMDRMNALFEDYQESSTTKRDRVSREYNSYSTRTLMPHEVPSTLPRRASDPVRRPDYPTRPQMQRYNSMGTLNRAESMQPHPPPAADRRHLPQQGYLHQDGSPHRYPYSISENIPVGRITGDIPEEDVMQRDPNQAHFQGTPNPQHQQSYYQRRMAVVRTNMNLPHQVVASSNMGASSPRDSKVSLGQMDASELCSKAQARGNLAVLQQNFRSVHNNLSSNQQMMQNHVNTTRCKQLEPGEDCLQLSNLNLSPCRFKESLYDRNGNSTYPVKVNLPSATCEQEPVHFADAGFQRVQVKVEDCDESS</sequence>
<keyword evidence="5" id="KW-0862">Zinc</keyword>
<organism evidence="8 9">
    <name type="scientific">Dissostichus mawsoni</name>
    <name type="common">Antarctic cod</name>
    <dbReference type="NCBI Taxonomy" id="36200"/>
    <lineage>
        <taxon>Eukaryota</taxon>
        <taxon>Metazoa</taxon>
        <taxon>Chordata</taxon>
        <taxon>Craniata</taxon>
        <taxon>Vertebrata</taxon>
        <taxon>Euteleostomi</taxon>
        <taxon>Actinopterygii</taxon>
        <taxon>Neopterygii</taxon>
        <taxon>Teleostei</taxon>
        <taxon>Neoteleostei</taxon>
        <taxon>Acanthomorphata</taxon>
        <taxon>Eupercaria</taxon>
        <taxon>Perciformes</taxon>
        <taxon>Notothenioidei</taxon>
        <taxon>Nototheniidae</taxon>
        <taxon>Dissostichus</taxon>
    </lineage>
</organism>
<feature type="region of interest" description="Disordered" evidence="7">
    <location>
        <begin position="221"/>
        <end position="244"/>
    </location>
</feature>
<keyword evidence="2" id="KW-0479">Metal-binding</keyword>
<keyword evidence="3" id="KW-0677">Repeat</keyword>